<feature type="non-terminal residue" evidence="2">
    <location>
        <position position="1"/>
    </location>
</feature>
<dbReference type="InterPro" id="IPR029025">
    <property type="entry name" value="T3SS_substrate_exporter_C"/>
</dbReference>
<accession>A0A7Y0SJ59</accession>
<dbReference type="GO" id="GO:0005886">
    <property type="term" value="C:plasma membrane"/>
    <property type="evidence" value="ECO:0007669"/>
    <property type="project" value="TreeGrafter"/>
</dbReference>
<dbReference type="GO" id="GO:0009306">
    <property type="term" value="P:protein secretion"/>
    <property type="evidence" value="ECO:0007669"/>
    <property type="project" value="InterPro"/>
</dbReference>
<reference evidence="2 3" key="1">
    <citation type="submission" date="2020-04" db="EMBL/GenBank/DDBJ databases">
        <title>Whole-genome sequencing of Vibrio spp. from China reveals different genetic environments of blaCTX-M-14 among diverse lineages.</title>
        <authorList>
            <person name="Zheng Z."/>
            <person name="Ye L."/>
            <person name="Chen S."/>
        </authorList>
    </citation>
    <scope>NUCLEOTIDE SEQUENCE [LARGE SCALE GENOMIC DNA]</scope>
    <source>
        <strain evidence="2 3">Vb0551</strain>
    </source>
</reference>
<dbReference type="Pfam" id="PF01312">
    <property type="entry name" value="Bac_export_2"/>
    <property type="match status" value="1"/>
</dbReference>
<dbReference type="AlphaFoldDB" id="A0A7Y0SJ59"/>
<dbReference type="Gene3D" id="3.40.1690.10">
    <property type="entry name" value="secretion proteins EscU"/>
    <property type="match status" value="1"/>
</dbReference>
<name>A0A7Y0SJ59_VIBPH</name>
<proteinExistence type="inferred from homology"/>
<dbReference type="PANTHER" id="PTHR30531:SF14">
    <property type="entry name" value="SURFACE PRESENTATION OF ANTIGENS PROTEIN SPAS"/>
    <property type="match status" value="1"/>
</dbReference>
<evidence type="ECO:0000313" key="3">
    <source>
        <dbReference type="Proteomes" id="UP000518904"/>
    </source>
</evidence>
<dbReference type="SUPFAM" id="SSF160544">
    <property type="entry name" value="EscU C-terminal domain-like"/>
    <property type="match status" value="1"/>
</dbReference>
<comment type="similarity">
    <text evidence="1">Belongs to the type III secretion exporter family.</text>
</comment>
<dbReference type="EMBL" id="JABCLB010001490">
    <property type="protein sequence ID" value="NMU84183.1"/>
    <property type="molecule type" value="Genomic_DNA"/>
</dbReference>
<evidence type="ECO:0000256" key="1">
    <source>
        <dbReference type="ARBA" id="ARBA00010690"/>
    </source>
</evidence>
<dbReference type="InterPro" id="IPR006135">
    <property type="entry name" value="T3SS_substrate_exporter"/>
</dbReference>
<gene>
    <name evidence="2" type="ORF">HKB16_14950</name>
</gene>
<evidence type="ECO:0000313" key="2">
    <source>
        <dbReference type="EMBL" id="NMU84183.1"/>
    </source>
</evidence>
<dbReference type="Proteomes" id="UP000518904">
    <property type="component" value="Unassembled WGS sequence"/>
</dbReference>
<organism evidence="2 3">
    <name type="scientific">Vibrio parahaemolyticus</name>
    <dbReference type="NCBI Taxonomy" id="670"/>
    <lineage>
        <taxon>Bacteria</taxon>
        <taxon>Pseudomonadati</taxon>
        <taxon>Pseudomonadota</taxon>
        <taxon>Gammaproteobacteria</taxon>
        <taxon>Vibrionales</taxon>
        <taxon>Vibrionaceae</taxon>
        <taxon>Vibrio</taxon>
    </lineage>
</organism>
<sequence>MVAIAKEEGVPVMQKVPLARALYADGNVDQYIPSDLIEATAEVLRWLASLESEAD</sequence>
<protein>
    <submittedName>
        <fullName evidence="2">EscU/YscU/HrcU family type III secretion system export apparatus switch protein</fullName>
    </submittedName>
</protein>
<dbReference type="PANTHER" id="PTHR30531">
    <property type="entry name" value="FLAGELLAR BIOSYNTHETIC PROTEIN FLHB"/>
    <property type="match status" value="1"/>
</dbReference>
<comment type="caution">
    <text evidence="2">The sequence shown here is derived from an EMBL/GenBank/DDBJ whole genome shotgun (WGS) entry which is preliminary data.</text>
</comment>